<protein>
    <submittedName>
        <fullName evidence="2">Uncharacterized protein</fullName>
    </submittedName>
</protein>
<dbReference type="EMBL" id="CP119900">
    <property type="protein sequence ID" value="WFD21848.1"/>
    <property type="molecule type" value="Genomic_DNA"/>
</dbReference>
<sequence>MATPPKVRHESHATVTMGYSAVSFVPTEHVQTAVSDFGDHIVIDTIIPPARYLPPTLSVAKLAGQIQDDLVRELGRLGLGMGSRVASVAHPRSKEAEAEQFVRTPKGHLVDPALQPKSEQYTRASLGIRSLRGEPLLTYFPDPKGAEPVLVQGAPTTCPCVCCRSGCAGADPATGKLALLPEALAKDAAGNILVDVPPQPSSSHVASNTTLGEPFTEAKKATVPAPVPKPATTTSATPAPAVQTRIVPVQPSEPLPPSKAAVQAAASRIQPVGAMVVKPVKSLGDLRGRRAQAPMVPTPASLPPVNERPLPPGPPASSQALASTQSRITVRPTGLQRPVVATLPVRDTEASSQRAEKGMSVFAPLQMSEELRHALTLNDISSLSFSPEGGRRTPPLSSPSSVGSTPRYQGSHTRPDVSPIPLFDTSATPIAARYCRSVGNLRQKAREDLPPLPPLPKDMAVPGPTRVRILSGHR</sequence>
<gene>
    <name evidence="2" type="ORF">MEQU1_000504</name>
</gene>
<name>A0AAF0IYW9_9BASI</name>
<feature type="compositionally biased region" description="Low complexity" evidence="1">
    <location>
        <begin position="230"/>
        <end position="239"/>
    </location>
</feature>
<dbReference type="Proteomes" id="UP001214415">
    <property type="component" value="Chromosome 1"/>
</dbReference>
<evidence type="ECO:0000313" key="3">
    <source>
        <dbReference type="Proteomes" id="UP001214415"/>
    </source>
</evidence>
<feature type="compositionally biased region" description="Polar residues" evidence="1">
    <location>
        <begin position="316"/>
        <end position="328"/>
    </location>
</feature>
<evidence type="ECO:0000313" key="2">
    <source>
        <dbReference type="EMBL" id="WFD21848.1"/>
    </source>
</evidence>
<feature type="compositionally biased region" description="Basic and acidic residues" evidence="1">
    <location>
        <begin position="346"/>
        <end position="357"/>
    </location>
</feature>
<feature type="region of interest" description="Disordered" evidence="1">
    <location>
        <begin position="294"/>
        <end position="357"/>
    </location>
</feature>
<dbReference type="AlphaFoldDB" id="A0AAF0IYW9"/>
<keyword evidence="3" id="KW-1185">Reference proteome</keyword>
<feature type="compositionally biased region" description="Polar residues" evidence="1">
    <location>
        <begin position="398"/>
        <end position="412"/>
    </location>
</feature>
<feature type="region of interest" description="Disordered" evidence="1">
    <location>
        <begin position="219"/>
        <end position="239"/>
    </location>
</feature>
<proteinExistence type="predicted"/>
<feature type="region of interest" description="Disordered" evidence="1">
    <location>
        <begin position="445"/>
        <end position="474"/>
    </location>
</feature>
<organism evidence="2 3">
    <name type="scientific">Malassezia equina</name>
    <dbReference type="NCBI Taxonomy" id="1381935"/>
    <lineage>
        <taxon>Eukaryota</taxon>
        <taxon>Fungi</taxon>
        <taxon>Dikarya</taxon>
        <taxon>Basidiomycota</taxon>
        <taxon>Ustilaginomycotina</taxon>
        <taxon>Malasseziomycetes</taxon>
        <taxon>Malasseziales</taxon>
        <taxon>Malasseziaceae</taxon>
        <taxon>Malassezia</taxon>
    </lineage>
</organism>
<evidence type="ECO:0000256" key="1">
    <source>
        <dbReference type="SAM" id="MobiDB-lite"/>
    </source>
</evidence>
<accession>A0AAF0IYW9</accession>
<feature type="region of interest" description="Disordered" evidence="1">
    <location>
        <begin position="384"/>
        <end position="423"/>
    </location>
</feature>
<reference evidence="2" key="1">
    <citation type="submission" date="2023-03" db="EMBL/GenBank/DDBJ databases">
        <title>Mating type loci evolution in Malassezia.</title>
        <authorList>
            <person name="Coelho M.A."/>
        </authorList>
    </citation>
    <scope>NUCLEOTIDE SEQUENCE</scope>
    <source>
        <strain evidence="2">CBS 12830</strain>
    </source>
</reference>